<feature type="domain" description="Ig-like" evidence="4">
    <location>
        <begin position="481"/>
        <end position="608"/>
    </location>
</feature>
<evidence type="ECO:0000259" key="4">
    <source>
        <dbReference type="PROSITE" id="PS50835"/>
    </source>
</evidence>
<protein>
    <recommendedName>
        <fullName evidence="4">Ig-like domain-containing protein</fullName>
    </recommendedName>
</protein>
<dbReference type="InterPro" id="IPR050380">
    <property type="entry name" value="Immune_Resp_Modulators"/>
</dbReference>
<evidence type="ECO:0000313" key="6">
    <source>
        <dbReference type="Proteomes" id="UP000770717"/>
    </source>
</evidence>
<keyword evidence="1" id="KW-0393">Immunoglobulin domain</keyword>
<comment type="caution">
    <text evidence="5">The sequence shown here is derived from an EMBL/GenBank/DDBJ whole genome shotgun (WGS) entry which is preliminary data.</text>
</comment>
<keyword evidence="2" id="KW-0472">Membrane</keyword>
<evidence type="ECO:0000256" key="2">
    <source>
        <dbReference type="SAM" id="Phobius"/>
    </source>
</evidence>
<keyword evidence="2" id="KW-1133">Transmembrane helix</keyword>
<dbReference type="InterPro" id="IPR036179">
    <property type="entry name" value="Ig-like_dom_sf"/>
</dbReference>
<proteinExistence type="predicted"/>
<dbReference type="AlphaFoldDB" id="A0A8J6EKP6"/>
<dbReference type="PROSITE" id="PS00290">
    <property type="entry name" value="IG_MHC"/>
    <property type="match status" value="1"/>
</dbReference>
<gene>
    <name evidence="5" type="ORF">GDO78_016571</name>
</gene>
<dbReference type="EMBL" id="WNTK01000215">
    <property type="protein sequence ID" value="KAG9470863.1"/>
    <property type="molecule type" value="Genomic_DNA"/>
</dbReference>
<feature type="chain" id="PRO_5035284851" description="Ig-like domain-containing protein" evidence="3">
    <location>
        <begin position="24"/>
        <end position="826"/>
    </location>
</feature>
<dbReference type="InterPro" id="IPR007110">
    <property type="entry name" value="Ig-like_dom"/>
</dbReference>
<dbReference type="Gene3D" id="2.60.40.10">
    <property type="entry name" value="Immunoglobulins"/>
    <property type="match status" value="6"/>
</dbReference>
<name>A0A8J6EKP6_ELECQ</name>
<reference evidence="5" key="1">
    <citation type="thesis" date="2020" institute="ProQuest LLC" country="789 East Eisenhower Parkway, Ann Arbor, MI, USA">
        <title>Comparative Genomics and Chromosome Evolution.</title>
        <authorList>
            <person name="Mudd A.B."/>
        </authorList>
    </citation>
    <scope>NUCLEOTIDE SEQUENCE</scope>
    <source>
        <strain evidence="5">HN-11 Male</strain>
        <tissue evidence="5">Kidney and liver</tissue>
    </source>
</reference>
<dbReference type="InterPro" id="IPR013783">
    <property type="entry name" value="Ig-like_fold"/>
</dbReference>
<evidence type="ECO:0000313" key="5">
    <source>
        <dbReference type="EMBL" id="KAG9470863.1"/>
    </source>
</evidence>
<dbReference type="InterPro" id="IPR003597">
    <property type="entry name" value="Ig_C1-set"/>
</dbReference>
<dbReference type="InterPro" id="IPR003006">
    <property type="entry name" value="Ig/MHC_CS"/>
</dbReference>
<dbReference type="SUPFAM" id="SSF48726">
    <property type="entry name" value="Immunoglobulin"/>
    <property type="match status" value="4"/>
</dbReference>
<dbReference type="SMART" id="SM00407">
    <property type="entry name" value="IGc1"/>
    <property type="match status" value="2"/>
</dbReference>
<feature type="transmembrane region" description="Helical" evidence="2">
    <location>
        <begin position="235"/>
        <end position="257"/>
    </location>
</feature>
<keyword evidence="2" id="KW-0812">Transmembrane</keyword>
<keyword evidence="3" id="KW-0732">Signal</keyword>
<feature type="domain" description="Ig-like" evidence="4">
    <location>
        <begin position="133"/>
        <end position="224"/>
    </location>
</feature>
<dbReference type="Pfam" id="PF07686">
    <property type="entry name" value="V-set"/>
    <property type="match status" value="1"/>
</dbReference>
<dbReference type="SMART" id="SM00409">
    <property type="entry name" value="IG"/>
    <property type="match status" value="2"/>
</dbReference>
<accession>A0A8J6EKP6</accession>
<feature type="signal peptide" evidence="3">
    <location>
        <begin position="1"/>
        <end position="23"/>
    </location>
</feature>
<organism evidence="5 6">
    <name type="scientific">Eleutherodactylus coqui</name>
    <name type="common">Puerto Rican coqui</name>
    <dbReference type="NCBI Taxonomy" id="57060"/>
    <lineage>
        <taxon>Eukaryota</taxon>
        <taxon>Metazoa</taxon>
        <taxon>Chordata</taxon>
        <taxon>Craniata</taxon>
        <taxon>Vertebrata</taxon>
        <taxon>Euteleostomi</taxon>
        <taxon>Amphibia</taxon>
        <taxon>Batrachia</taxon>
        <taxon>Anura</taxon>
        <taxon>Neobatrachia</taxon>
        <taxon>Hyloidea</taxon>
        <taxon>Eleutherodactylidae</taxon>
        <taxon>Eleutherodactylinae</taxon>
        <taxon>Eleutherodactylus</taxon>
        <taxon>Eleutherodactylus</taxon>
    </lineage>
</organism>
<dbReference type="OrthoDB" id="6370831at2759"/>
<dbReference type="FunFam" id="2.60.40.10:FF:001931">
    <property type="entry name" value="Uncharacterized LOC100216153"/>
    <property type="match status" value="1"/>
</dbReference>
<dbReference type="Proteomes" id="UP000770717">
    <property type="component" value="Unassembled WGS sequence"/>
</dbReference>
<dbReference type="FunFam" id="2.60.40.10:FF:001774">
    <property type="entry name" value="Uncharacterized LOC100216153"/>
    <property type="match status" value="1"/>
</dbReference>
<dbReference type="PANTHER" id="PTHR23411">
    <property type="entry name" value="TAPASIN"/>
    <property type="match status" value="1"/>
</dbReference>
<feature type="domain" description="Ig-like" evidence="4">
    <location>
        <begin position="18"/>
        <end position="128"/>
    </location>
</feature>
<sequence length="826" mass="92118">MAGPGAVFPLVLGLVFFPSTGCAFQVYVPTSSKAELGTNVFIPCTFKECSSGITQQYLAIVWEFEGNVIVRYDSKGIQKQPRKYIDEKNIKDGAADLYINNASIGDIGTYKCTVICSPERSHKEVNLTVYARPTISALDKMTVGNEQDKILCSVIGFYPVQITVELIKDGAVMSGSVLSSPQRNGDKTFSINSSVILPSAEKPKSLSCRVRHESLTEPLLQDIQLVYKDSGSDNIGLVVGVIAGAVIVVSVIAAVLYKRRSGSSDVLVNKIHGTKMMDGENGSLYCTACNCSQETQVQWIIQHKDGTTCDITEKNSGDTEEGQPLMSMEYKVSTEKVPSQKRKSCYDITTTLSFIPSVSRHLGSTVTCRFTTNKKSEEATHKLKDIYAKPQFMESLRFSITDQGDVQLSASLLRFYPQPLQISWTSKRGQSQDKIPSDEEDMKNPDATFTLTSKCTVSGELFKDPMNKVTVTWKHESMDNPQFKEISAKDLPWCPRIGDSIERVIQGDTILFKSLVSDYFPDALTVKWFQKKKDCPEFIEVTESEMYIIPNIVSSRTGKKTFTTTSCLSLKKSLLTEDDVMFICRVDHPSLEKPMEAKTGQQRDTEVQAFFVNNIQGPQRWYDGEKVTLYCAASYCTQNTRVIWIVTGKDGTENEICEDSGGADMKKDGGQCPGYVAHRERTDVSDIQDLLDVTSCLTFTPSVSKHKPITISCRVTCEGRVKKKTFQRKQLYAKPKVRSPIKLSLTNSDEIRWHFSENPMLAKTVKNADGTYSAHSEYKLPGSVFKDPQSWVKVSWKHESMDGWEWRQMSAVDKGKGVTSLVCSDQ</sequence>
<dbReference type="CDD" id="cd00098">
    <property type="entry name" value="IgC1"/>
    <property type="match status" value="2"/>
</dbReference>
<dbReference type="Pfam" id="PF07654">
    <property type="entry name" value="C1-set"/>
    <property type="match status" value="1"/>
</dbReference>
<evidence type="ECO:0000256" key="3">
    <source>
        <dbReference type="SAM" id="SignalP"/>
    </source>
</evidence>
<evidence type="ECO:0000256" key="1">
    <source>
        <dbReference type="ARBA" id="ARBA00023319"/>
    </source>
</evidence>
<dbReference type="InterPro" id="IPR003599">
    <property type="entry name" value="Ig_sub"/>
</dbReference>
<dbReference type="PROSITE" id="PS50835">
    <property type="entry name" value="IG_LIKE"/>
    <property type="match status" value="3"/>
</dbReference>
<dbReference type="InterPro" id="IPR013106">
    <property type="entry name" value="Ig_V-set"/>
</dbReference>
<keyword evidence="6" id="KW-1185">Reference proteome</keyword>